<dbReference type="RefSeq" id="WP_138367237.1">
    <property type="nucleotide sequence ID" value="NZ_VCEJ01000005.1"/>
</dbReference>
<proteinExistence type="predicted"/>
<sequence length="190" mass="20544">MFLENLNLNMRSLCCLFLLLTYPNFSFSQATAFFYDTAGNRIRRNAAPDLTPTLEMDGLLFAEEGLRDFIVNIFEINNTETSGSVIFRISKLSSFQITYPLINGLSGVSGGVQNQNNNWDFTENANFIIATSKPGIKIAQGASATIGFSIKRKSGVAAGTLQNLSVTIIGGSGGDVNLENNQSIVKIGTL</sequence>
<organism evidence="2 3">
    <name type="scientific">Dyadobacter luticola</name>
    <dbReference type="NCBI Taxonomy" id="1979387"/>
    <lineage>
        <taxon>Bacteria</taxon>
        <taxon>Pseudomonadati</taxon>
        <taxon>Bacteroidota</taxon>
        <taxon>Cytophagia</taxon>
        <taxon>Cytophagales</taxon>
        <taxon>Spirosomataceae</taxon>
        <taxon>Dyadobacter</taxon>
    </lineage>
</organism>
<accession>A0A5R9KS03</accession>
<reference evidence="2 3" key="1">
    <citation type="submission" date="2019-05" db="EMBL/GenBank/DDBJ databases">
        <authorList>
            <person name="Qu J.-H."/>
        </authorList>
    </citation>
    <scope>NUCLEOTIDE SEQUENCE [LARGE SCALE GENOMIC DNA]</scope>
    <source>
        <strain evidence="2 3">T17</strain>
    </source>
</reference>
<dbReference type="AlphaFoldDB" id="A0A5R9KS03"/>
<evidence type="ECO:0000256" key="1">
    <source>
        <dbReference type="SAM" id="SignalP"/>
    </source>
</evidence>
<name>A0A5R9KS03_9BACT</name>
<dbReference type="Proteomes" id="UP000306402">
    <property type="component" value="Unassembled WGS sequence"/>
</dbReference>
<feature type="signal peptide" evidence="1">
    <location>
        <begin position="1"/>
        <end position="30"/>
    </location>
</feature>
<evidence type="ECO:0008006" key="4">
    <source>
        <dbReference type="Google" id="ProtNLM"/>
    </source>
</evidence>
<comment type="caution">
    <text evidence="2">The sequence shown here is derived from an EMBL/GenBank/DDBJ whole genome shotgun (WGS) entry which is preliminary data.</text>
</comment>
<keyword evidence="3" id="KW-1185">Reference proteome</keyword>
<gene>
    <name evidence="2" type="ORF">FEN17_20370</name>
</gene>
<feature type="chain" id="PRO_5024270455" description="Cohesin domain-containing protein" evidence="1">
    <location>
        <begin position="31"/>
        <end position="190"/>
    </location>
</feature>
<keyword evidence="1" id="KW-0732">Signal</keyword>
<evidence type="ECO:0000313" key="3">
    <source>
        <dbReference type="Proteomes" id="UP000306402"/>
    </source>
</evidence>
<evidence type="ECO:0000313" key="2">
    <source>
        <dbReference type="EMBL" id="TLU98947.1"/>
    </source>
</evidence>
<dbReference type="EMBL" id="VCEJ01000005">
    <property type="protein sequence ID" value="TLU98947.1"/>
    <property type="molecule type" value="Genomic_DNA"/>
</dbReference>
<protein>
    <recommendedName>
        <fullName evidence="4">Cohesin domain-containing protein</fullName>
    </recommendedName>
</protein>
<dbReference type="OrthoDB" id="934305at2"/>